<evidence type="ECO:0000256" key="1">
    <source>
        <dbReference type="SAM" id="Phobius"/>
    </source>
</evidence>
<evidence type="ECO:0000313" key="2">
    <source>
        <dbReference type="EMBL" id="RIJ46903.1"/>
    </source>
</evidence>
<keyword evidence="1" id="KW-0812">Transmembrane</keyword>
<dbReference type="Proteomes" id="UP000265926">
    <property type="component" value="Unassembled WGS sequence"/>
</dbReference>
<evidence type="ECO:0008006" key="4">
    <source>
        <dbReference type="Google" id="ProtNLM"/>
    </source>
</evidence>
<protein>
    <recommendedName>
        <fullName evidence="4">DUF4013 domain-containing protein</fullName>
    </recommendedName>
</protein>
<keyword evidence="3" id="KW-1185">Reference proteome</keyword>
<evidence type="ECO:0000313" key="3">
    <source>
        <dbReference type="Proteomes" id="UP000265926"/>
    </source>
</evidence>
<comment type="caution">
    <text evidence="2">The sequence shown here is derived from an EMBL/GenBank/DDBJ whole genome shotgun (WGS) entry which is preliminary data.</text>
</comment>
<feature type="transmembrane region" description="Helical" evidence="1">
    <location>
        <begin position="122"/>
        <end position="148"/>
    </location>
</feature>
<feature type="transmembrane region" description="Helical" evidence="1">
    <location>
        <begin position="208"/>
        <end position="232"/>
    </location>
</feature>
<gene>
    <name evidence="2" type="ORF">D1614_17255</name>
</gene>
<dbReference type="EMBL" id="QWGR01000011">
    <property type="protein sequence ID" value="RIJ46903.1"/>
    <property type="molecule type" value="Genomic_DNA"/>
</dbReference>
<feature type="transmembrane region" description="Helical" evidence="1">
    <location>
        <begin position="67"/>
        <end position="89"/>
    </location>
</feature>
<organism evidence="2 3">
    <name type="scientific">Maribellus luteus</name>
    <dbReference type="NCBI Taxonomy" id="2305463"/>
    <lineage>
        <taxon>Bacteria</taxon>
        <taxon>Pseudomonadati</taxon>
        <taxon>Bacteroidota</taxon>
        <taxon>Bacteroidia</taxon>
        <taxon>Marinilabiliales</taxon>
        <taxon>Prolixibacteraceae</taxon>
        <taxon>Maribellus</taxon>
    </lineage>
</organism>
<dbReference type="Pfam" id="PF24400">
    <property type="entry name" value="DUF7544"/>
    <property type="match status" value="1"/>
</dbReference>
<dbReference type="InterPro" id="IPR055966">
    <property type="entry name" value="DUF7544"/>
</dbReference>
<feature type="transmembrane region" description="Helical" evidence="1">
    <location>
        <begin position="238"/>
        <end position="263"/>
    </location>
</feature>
<reference evidence="2 3" key="1">
    <citation type="submission" date="2018-08" db="EMBL/GenBank/DDBJ databases">
        <title>Pallidiluteibacterium maritimus gen. nov., sp. nov., isolated from coastal sediment.</title>
        <authorList>
            <person name="Zhou L.Y."/>
        </authorList>
    </citation>
    <scope>NUCLEOTIDE SEQUENCE [LARGE SCALE GENOMIC DNA]</scope>
    <source>
        <strain evidence="2 3">XSD2</strain>
    </source>
</reference>
<proteinExistence type="predicted"/>
<feature type="transmembrane region" description="Helical" evidence="1">
    <location>
        <begin position="160"/>
        <end position="187"/>
    </location>
</feature>
<keyword evidence="1" id="KW-1133">Transmembrane helix</keyword>
<dbReference type="AlphaFoldDB" id="A0A399SYP4"/>
<accession>A0A399SYP4</accession>
<sequence length="301" mass="34476">MKKALFQPFDLNKWFRIGFTAWLAGLTDCEGGSSGGNHSNYNSHSHGFDDFFSFPQNAWDWFSTHPLWANLIIAGIVFLIVVISVFIWVSSRGKFMFLHNVAQEKSDISQPWYEYRKEGNSLFLFQLFFGWLSIVLFGCFLAYCFLSAKELYYGDFTNVAIFWAIAQMILLLIAYLLTMGFASLFLKDFVVPIMYKHRIGVLRAWGKFLSLFGRYFFSFIGYGFFIFILSIAVGIGVLFLALVTCCIGLLLLAIPYIGTVMLLPVSYTYRALSIEFLAQFGDDFNVFPNEEEEVLPIIEES</sequence>
<name>A0A399SYP4_9BACT</name>
<keyword evidence="1" id="KW-0472">Membrane</keyword>